<dbReference type="EMBL" id="JAPDOD010000001">
    <property type="protein sequence ID" value="MDA0158745.1"/>
    <property type="molecule type" value="Genomic_DNA"/>
</dbReference>
<proteinExistence type="predicted"/>
<evidence type="ECO:0000313" key="1">
    <source>
        <dbReference type="EMBL" id="MDA0158745.1"/>
    </source>
</evidence>
<gene>
    <name evidence="1" type="ORF">OM076_00595</name>
</gene>
<keyword evidence="2" id="KW-1185">Reference proteome</keyword>
<evidence type="ECO:0000313" key="2">
    <source>
        <dbReference type="Proteomes" id="UP001149140"/>
    </source>
</evidence>
<dbReference type="Proteomes" id="UP001149140">
    <property type="component" value="Unassembled WGS sequence"/>
</dbReference>
<dbReference type="AlphaFoldDB" id="A0A9X3RXP0"/>
<accession>A0A9X3RXP0</accession>
<protein>
    <submittedName>
        <fullName evidence="1">Uncharacterized protein</fullName>
    </submittedName>
</protein>
<organism evidence="1 2">
    <name type="scientific">Solirubrobacter ginsenosidimutans</name>
    <dbReference type="NCBI Taxonomy" id="490573"/>
    <lineage>
        <taxon>Bacteria</taxon>
        <taxon>Bacillati</taxon>
        <taxon>Actinomycetota</taxon>
        <taxon>Thermoleophilia</taxon>
        <taxon>Solirubrobacterales</taxon>
        <taxon>Solirubrobacteraceae</taxon>
        <taxon>Solirubrobacter</taxon>
    </lineage>
</organism>
<name>A0A9X3RXP0_9ACTN</name>
<dbReference type="RefSeq" id="WP_270037341.1">
    <property type="nucleotide sequence ID" value="NZ_JAPDOD010000001.1"/>
</dbReference>
<reference evidence="1" key="1">
    <citation type="submission" date="2022-10" db="EMBL/GenBank/DDBJ databases">
        <title>The WGS of Solirubrobacter ginsenosidimutans DSM 21036.</title>
        <authorList>
            <person name="Jiang Z."/>
        </authorList>
    </citation>
    <scope>NUCLEOTIDE SEQUENCE</scope>
    <source>
        <strain evidence="1">DSM 21036</strain>
    </source>
</reference>
<sequence length="62" mass="6678">MPCEIVKETPLLRGRRTAVIAGTGQSKLPAIELEDGGWYRKESSEMAEDIRAGVFSEATPAG</sequence>
<comment type="caution">
    <text evidence="1">The sequence shown here is derived from an EMBL/GenBank/DDBJ whole genome shotgun (WGS) entry which is preliminary data.</text>
</comment>